<accession>A8N088</accession>
<dbReference type="EMBL" id="AACS02000001">
    <property type="protein sequence ID" value="EAU93627.2"/>
    <property type="molecule type" value="Genomic_DNA"/>
</dbReference>
<dbReference type="VEuPathDB" id="FungiDB:CC1G_02857"/>
<organism evidence="2 3">
    <name type="scientific">Coprinopsis cinerea (strain Okayama-7 / 130 / ATCC MYA-4618 / FGSC 9003)</name>
    <name type="common">Inky cap fungus</name>
    <name type="synonym">Hormographiella aspergillata</name>
    <dbReference type="NCBI Taxonomy" id="240176"/>
    <lineage>
        <taxon>Eukaryota</taxon>
        <taxon>Fungi</taxon>
        <taxon>Dikarya</taxon>
        <taxon>Basidiomycota</taxon>
        <taxon>Agaricomycotina</taxon>
        <taxon>Agaricomycetes</taxon>
        <taxon>Agaricomycetidae</taxon>
        <taxon>Agaricales</taxon>
        <taxon>Agaricineae</taxon>
        <taxon>Psathyrellaceae</taxon>
        <taxon>Coprinopsis</taxon>
    </lineage>
</organism>
<keyword evidence="3" id="KW-1185">Reference proteome</keyword>
<protein>
    <recommendedName>
        <fullName evidence="4">Bys1 family protein</fullName>
    </recommendedName>
</protein>
<evidence type="ECO:0000313" key="3">
    <source>
        <dbReference type="Proteomes" id="UP000001861"/>
    </source>
</evidence>
<dbReference type="RefSeq" id="XP_001828276.2">
    <property type="nucleotide sequence ID" value="XM_001828224.2"/>
</dbReference>
<evidence type="ECO:0000256" key="1">
    <source>
        <dbReference type="SAM" id="SignalP"/>
    </source>
</evidence>
<feature type="signal peptide" evidence="1">
    <location>
        <begin position="1"/>
        <end position="20"/>
    </location>
</feature>
<dbReference type="InParanoid" id="A8N088"/>
<proteinExistence type="predicted"/>
<dbReference type="HOGENOM" id="CLU_1504058_0_0_1"/>
<dbReference type="AlphaFoldDB" id="A8N088"/>
<comment type="caution">
    <text evidence="2">The sequence shown here is derived from an EMBL/GenBank/DDBJ whole genome shotgun (WGS) entry which is preliminary data.</text>
</comment>
<dbReference type="KEGG" id="cci:CC1G_02857"/>
<dbReference type="Proteomes" id="UP000001861">
    <property type="component" value="Unassembled WGS sequence"/>
</dbReference>
<keyword evidence="1" id="KW-0732">Signal</keyword>
<evidence type="ECO:0008006" key="4">
    <source>
        <dbReference type="Google" id="ProtNLM"/>
    </source>
</evidence>
<dbReference type="GeneID" id="6004716"/>
<dbReference type="OrthoDB" id="2909458at2759"/>
<feature type="chain" id="PRO_5002724224" description="Bys1 family protein" evidence="1">
    <location>
        <begin position="21"/>
        <end position="180"/>
    </location>
</feature>
<evidence type="ECO:0000313" key="2">
    <source>
        <dbReference type="EMBL" id="EAU93627.2"/>
    </source>
</evidence>
<name>A8N088_COPC7</name>
<sequence length="180" mass="19303">MFTKLSTLTALFAAAPAALAQTYTVTNNCPGPIELMLRNNSEGILQHGDSVVKDGLGTSAGFFYTSTNGAYNDQGHLVASRAGFYFEPNYWYYYLVRSEGHLNTGISITPDQPEHDGFCAVARCDDIDCPTAFPTPPTFGSPVPPPATNPAPKPPLYQCKVPGANFLITFCPSGEWPASS</sequence>
<reference evidence="2 3" key="1">
    <citation type="journal article" date="2010" name="Proc. Natl. Acad. Sci. U.S.A.">
        <title>Insights into evolution of multicellular fungi from the assembled chromosomes of the mushroom Coprinopsis cinerea (Coprinus cinereus).</title>
        <authorList>
            <person name="Stajich J.E."/>
            <person name="Wilke S.K."/>
            <person name="Ahren D."/>
            <person name="Au C.H."/>
            <person name="Birren B.W."/>
            <person name="Borodovsky M."/>
            <person name="Burns C."/>
            <person name="Canback B."/>
            <person name="Casselton L.A."/>
            <person name="Cheng C.K."/>
            <person name="Deng J."/>
            <person name="Dietrich F.S."/>
            <person name="Fargo D.C."/>
            <person name="Farman M.L."/>
            <person name="Gathman A.C."/>
            <person name="Goldberg J."/>
            <person name="Guigo R."/>
            <person name="Hoegger P.J."/>
            <person name="Hooker J.B."/>
            <person name="Huggins A."/>
            <person name="James T.Y."/>
            <person name="Kamada T."/>
            <person name="Kilaru S."/>
            <person name="Kodira C."/>
            <person name="Kues U."/>
            <person name="Kupfer D."/>
            <person name="Kwan H.S."/>
            <person name="Lomsadze A."/>
            <person name="Li W."/>
            <person name="Lilly W.W."/>
            <person name="Ma L.J."/>
            <person name="Mackey A.J."/>
            <person name="Manning G."/>
            <person name="Martin F."/>
            <person name="Muraguchi H."/>
            <person name="Natvig D.O."/>
            <person name="Palmerini H."/>
            <person name="Ramesh M.A."/>
            <person name="Rehmeyer C.J."/>
            <person name="Roe B.A."/>
            <person name="Shenoy N."/>
            <person name="Stanke M."/>
            <person name="Ter-Hovhannisyan V."/>
            <person name="Tunlid A."/>
            <person name="Velagapudi R."/>
            <person name="Vision T.J."/>
            <person name="Zeng Q."/>
            <person name="Zolan M.E."/>
            <person name="Pukkila P.J."/>
        </authorList>
    </citation>
    <scope>NUCLEOTIDE SEQUENCE [LARGE SCALE GENOMIC DNA]</scope>
    <source>
        <strain evidence="3">Okayama-7 / 130 / ATCC MYA-4618 / FGSC 9003</strain>
    </source>
</reference>
<gene>
    <name evidence="2" type="ORF">CC1G_02857</name>
</gene>